<dbReference type="GO" id="GO:0016787">
    <property type="term" value="F:hydrolase activity"/>
    <property type="evidence" value="ECO:0007669"/>
    <property type="project" value="InterPro"/>
</dbReference>
<dbReference type="InterPro" id="IPR001650">
    <property type="entry name" value="Helicase_C-like"/>
</dbReference>
<evidence type="ECO:0000313" key="5">
    <source>
        <dbReference type="Proteomes" id="UP000005824"/>
    </source>
</evidence>
<dbReference type="GO" id="GO:0005829">
    <property type="term" value="C:cytosol"/>
    <property type="evidence" value="ECO:0007669"/>
    <property type="project" value="TreeGrafter"/>
</dbReference>
<feature type="coiled-coil region" evidence="1">
    <location>
        <begin position="414"/>
        <end position="445"/>
    </location>
</feature>
<dbReference type="PANTHER" id="PTHR47396:SF1">
    <property type="entry name" value="ATP-DEPENDENT HELICASE IRC3-RELATED"/>
    <property type="match status" value="1"/>
</dbReference>
<keyword evidence="1" id="KW-0175">Coiled coil</keyword>
<comment type="caution">
    <text evidence="4">The sequence shown here is derived from an EMBL/GenBank/DDBJ whole genome shotgun (WGS) entry which is preliminary data.</text>
</comment>
<evidence type="ECO:0000259" key="2">
    <source>
        <dbReference type="PROSITE" id="PS51192"/>
    </source>
</evidence>
<dbReference type="InterPro" id="IPR027417">
    <property type="entry name" value="P-loop_NTPase"/>
</dbReference>
<dbReference type="RefSeq" id="WP_006980527.1">
    <property type="nucleotide sequence ID" value="NZ_ABVL01000009.1"/>
</dbReference>
<name>B4D2R4_9BACT</name>
<dbReference type="EMBL" id="ABVL01000009">
    <property type="protein sequence ID" value="EDY19025.1"/>
    <property type="molecule type" value="Genomic_DNA"/>
</dbReference>
<dbReference type="FunCoup" id="B4D2R4">
    <property type="interactions" value="71"/>
</dbReference>
<keyword evidence="5" id="KW-1185">Reference proteome</keyword>
<dbReference type="Pfam" id="PF00271">
    <property type="entry name" value="Helicase_C"/>
    <property type="match status" value="1"/>
</dbReference>
<proteinExistence type="predicted"/>
<dbReference type="Gene3D" id="3.40.50.300">
    <property type="entry name" value="P-loop containing nucleotide triphosphate hydrolases"/>
    <property type="match status" value="2"/>
</dbReference>
<dbReference type="AlphaFoldDB" id="B4D2R4"/>
<dbReference type="PROSITE" id="PS51192">
    <property type="entry name" value="HELICASE_ATP_BIND_1"/>
    <property type="match status" value="1"/>
</dbReference>
<sequence>MSTFTLRDYQAAAADAVEEKWKKHQSTLCVLPTGCGKTVLFAEIIRRRQPGRALVIAHREELIVQAVKKIEAVTGLEAEVEMAEQVASNSLFHKTPVVVASIQTLVSGGNRRRMERFRPEDFDTIVVDEFHHATAASYRAVLEYFLRNEKAKLLGVTATPDRADQAALGLVCESVAFDYEVRAAIDDGWLVPVEQQMVTIDGLDYSQIHTTAGDLNSAELASVMEQERVMHGTCAATIEIAGSRQTILFTSSVKQAEMACNILNRHRAGIAQFVCGATDREERRKIMRRVLDGSTQILCNVGVATEGFDAPGVEVIVMGRPTKSRALYAQMAGRATRPLPGVVDGPATPAERRAAIAASAKKACLLVDFVGNSGRHKLMTATDILGGDYSEEVKDLALLALHKAKAPRNVCDVLAEKEQLVAQRKEEAERRRREEEERRRRLVVGARFTARKVDPFDAFDVQPVLEESDRSGKELSPKQRALLINKIGIDPDTLSYANARKLIDAQFYRWNNHLCSLKQATVLKRYGFETGSMSFDRAAQLITAIQANHWKLPPGLSPITQDHCENSTSIRQ</sequence>
<dbReference type="InterPro" id="IPR050742">
    <property type="entry name" value="Helicase_Restrict-Modif_Enz"/>
</dbReference>
<dbReference type="InterPro" id="IPR006935">
    <property type="entry name" value="Helicase/UvrB_N"/>
</dbReference>
<dbReference type="GO" id="GO:0005524">
    <property type="term" value="F:ATP binding"/>
    <property type="evidence" value="ECO:0007669"/>
    <property type="project" value="InterPro"/>
</dbReference>
<dbReference type="SUPFAM" id="SSF52540">
    <property type="entry name" value="P-loop containing nucleoside triphosphate hydrolases"/>
    <property type="match status" value="1"/>
</dbReference>
<dbReference type="InParanoid" id="B4D2R4"/>
<gene>
    <name evidence="4" type="ORF">CfE428DRAFT_3202</name>
</gene>
<dbReference type="Proteomes" id="UP000005824">
    <property type="component" value="Unassembled WGS sequence"/>
</dbReference>
<accession>B4D2R4</accession>
<dbReference type="Pfam" id="PF04851">
    <property type="entry name" value="ResIII"/>
    <property type="match status" value="1"/>
</dbReference>
<dbReference type="SMART" id="SM00487">
    <property type="entry name" value="DEXDc"/>
    <property type="match status" value="1"/>
</dbReference>
<dbReference type="PANTHER" id="PTHR47396">
    <property type="entry name" value="TYPE I RESTRICTION ENZYME ECOKI R PROTEIN"/>
    <property type="match status" value="1"/>
</dbReference>
<dbReference type="eggNOG" id="COG1061">
    <property type="taxonomic scope" value="Bacteria"/>
</dbReference>
<dbReference type="STRING" id="497964.CfE428DRAFT_3202"/>
<dbReference type="PROSITE" id="PS51194">
    <property type="entry name" value="HELICASE_CTER"/>
    <property type="match status" value="1"/>
</dbReference>
<feature type="domain" description="Helicase ATP-binding" evidence="2">
    <location>
        <begin position="18"/>
        <end position="178"/>
    </location>
</feature>
<evidence type="ECO:0000259" key="3">
    <source>
        <dbReference type="PROSITE" id="PS51194"/>
    </source>
</evidence>
<organism evidence="4 5">
    <name type="scientific">Chthoniobacter flavus Ellin428</name>
    <dbReference type="NCBI Taxonomy" id="497964"/>
    <lineage>
        <taxon>Bacteria</taxon>
        <taxon>Pseudomonadati</taxon>
        <taxon>Verrucomicrobiota</taxon>
        <taxon>Spartobacteria</taxon>
        <taxon>Chthoniobacterales</taxon>
        <taxon>Chthoniobacteraceae</taxon>
        <taxon>Chthoniobacter</taxon>
    </lineage>
</organism>
<dbReference type="GO" id="GO:0003677">
    <property type="term" value="F:DNA binding"/>
    <property type="evidence" value="ECO:0007669"/>
    <property type="project" value="InterPro"/>
</dbReference>
<dbReference type="InterPro" id="IPR014001">
    <property type="entry name" value="Helicase_ATP-bd"/>
</dbReference>
<dbReference type="SMART" id="SM00490">
    <property type="entry name" value="HELICc"/>
    <property type="match status" value="1"/>
</dbReference>
<feature type="domain" description="Helicase C-terminal" evidence="3">
    <location>
        <begin position="216"/>
        <end position="386"/>
    </location>
</feature>
<protein>
    <submittedName>
        <fullName evidence="4">Type III restriction protein res subunit</fullName>
    </submittedName>
</protein>
<evidence type="ECO:0000313" key="4">
    <source>
        <dbReference type="EMBL" id="EDY19025.1"/>
    </source>
</evidence>
<reference evidence="4 5" key="1">
    <citation type="journal article" date="2011" name="J. Bacteriol.">
        <title>Genome sequence of Chthoniobacter flavus Ellin428, an aerobic heterotrophic soil bacterium.</title>
        <authorList>
            <person name="Kant R."/>
            <person name="van Passel M.W."/>
            <person name="Palva A."/>
            <person name="Lucas S."/>
            <person name="Lapidus A."/>
            <person name="Glavina Del Rio T."/>
            <person name="Dalin E."/>
            <person name="Tice H."/>
            <person name="Bruce D."/>
            <person name="Goodwin L."/>
            <person name="Pitluck S."/>
            <person name="Larimer F.W."/>
            <person name="Land M.L."/>
            <person name="Hauser L."/>
            <person name="Sangwan P."/>
            <person name="de Vos W.M."/>
            <person name="Janssen P.H."/>
            <person name="Smidt H."/>
        </authorList>
    </citation>
    <scope>NUCLEOTIDE SEQUENCE [LARGE SCALE GENOMIC DNA]</scope>
    <source>
        <strain evidence="4 5">Ellin428</strain>
    </source>
</reference>
<evidence type="ECO:0000256" key="1">
    <source>
        <dbReference type="SAM" id="Coils"/>
    </source>
</evidence>